<feature type="domain" description="Mop" evidence="3">
    <location>
        <begin position="74"/>
        <end position="140"/>
    </location>
</feature>
<evidence type="ECO:0000256" key="1">
    <source>
        <dbReference type="ARBA" id="ARBA00022505"/>
    </source>
</evidence>
<sequence>MKTSARNQFAGTVKAIKQNTVNSEVTITLPGGQELVAAITRSSCDNLSLAAGSPVIALIKSTHIVIATGLDHIKLSARNQLNGIISDIERGAVNSVVTLDVGGGTLITAGITMQSTEQLDLRPGQKATAIFKAGSVILGVLA</sequence>
<proteinExistence type="predicted"/>
<dbReference type="PROSITE" id="PS51866">
    <property type="entry name" value="MOP"/>
    <property type="match status" value="2"/>
</dbReference>
<dbReference type="Gene3D" id="2.40.50.100">
    <property type="match status" value="2"/>
</dbReference>
<name>A0A1X3D453_9NEIS</name>
<evidence type="ECO:0000259" key="3">
    <source>
        <dbReference type="PROSITE" id="PS51866"/>
    </source>
</evidence>
<dbReference type="InterPro" id="IPR004606">
    <property type="entry name" value="Mop_domain"/>
</dbReference>
<dbReference type="GeneID" id="94581036"/>
<dbReference type="RefSeq" id="WP_085366749.1">
    <property type="nucleotide sequence ID" value="NZ_CAUJPZ010000046.1"/>
</dbReference>
<dbReference type="OrthoDB" id="9800709at2"/>
<dbReference type="GO" id="GO:0015689">
    <property type="term" value="P:molybdate ion transport"/>
    <property type="evidence" value="ECO:0007669"/>
    <property type="project" value="InterPro"/>
</dbReference>
<feature type="domain" description="Mop" evidence="3">
    <location>
        <begin position="2"/>
        <end position="68"/>
    </location>
</feature>
<dbReference type="InterPro" id="IPR008995">
    <property type="entry name" value="Mo/tungstate-bd_C_term_dom"/>
</dbReference>
<keyword evidence="1 2" id="KW-0500">Molybdenum</keyword>
<dbReference type="PANTHER" id="PTHR30432">
    <property type="entry name" value="TRANSCRIPTIONAL REGULATOR MODE"/>
    <property type="match status" value="1"/>
</dbReference>
<dbReference type="InterPro" id="IPR005116">
    <property type="entry name" value="Transp-assoc_OB_typ1"/>
</dbReference>
<dbReference type="SUPFAM" id="SSF50331">
    <property type="entry name" value="MOP-like"/>
    <property type="match status" value="2"/>
</dbReference>
<dbReference type="EMBL" id="MTBO01000034">
    <property type="protein sequence ID" value="OSI14501.1"/>
    <property type="molecule type" value="Genomic_DNA"/>
</dbReference>
<dbReference type="PANTHER" id="PTHR30432:SF1">
    <property type="entry name" value="DNA-BINDING TRANSCRIPTIONAL DUAL REGULATOR MODE"/>
    <property type="match status" value="1"/>
</dbReference>
<dbReference type="NCBIfam" id="TIGR00638">
    <property type="entry name" value="Mop"/>
    <property type="match status" value="2"/>
</dbReference>
<dbReference type="Proteomes" id="UP000193118">
    <property type="component" value="Unassembled WGS sequence"/>
</dbReference>
<organism evidence="4 5">
    <name type="scientific">Neisseria dentiae</name>
    <dbReference type="NCBI Taxonomy" id="194197"/>
    <lineage>
        <taxon>Bacteria</taxon>
        <taxon>Pseudomonadati</taxon>
        <taxon>Pseudomonadota</taxon>
        <taxon>Betaproteobacteria</taxon>
        <taxon>Neisseriales</taxon>
        <taxon>Neisseriaceae</taxon>
        <taxon>Neisseria</taxon>
    </lineage>
</organism>
<reference evidence="5" key="1">
    <citation type="submission" date="2017-01" db="EMBL/GenBank/DDBJ databases">
        <authorList>
            <person name="Wolfgang W.J."/>
            <person name="Cole J."/>
            <person name="Wroblewski D."/>
            <person name="Mcginnis J."/>
            <person name="Musser K.A."/>
        </authorList>
    </citation>
    <scope>NUCLEOTIDE SEQUENCE [LARGE SCALE GENOMIC DNA]</scope>
    <source>
        <strain evidence="5">DSM 19151</strain>
    </source>
</reference>
<gene>
    <name evidence="4" type="ORF">BWD09_10390</name>
</gene>
<dbReference type="STRING" id="194197.BWD09_10390"/>
<dbReference type="AlphaFoldDB" id="A0A1X3D453"/>
<evidence type="ECO:0000313" key="4">
    <source>
        <dbReference type="EMBL" id="OSI14501.1"/>
    </source>
</evidence>
<evidence type="ECO:0000256" key="2">
    <source>
        <dbReference type="PROSITE-ProRule" id="PRU01213"/>
    </source>
</evidence>
<keyword evidence="5" id="KW-1185">Reference proteome</keyword>
<protein>
    <submittedName>
        <fullName evidence="4">Transporter</fullName>
    </submittedName>
</protein>
<dbReference type="Pfam" id="PF03459">
    <property type="entry name" value="TOBE"/>
    <property type="match status" value="2"/>
</dbReference>
<evidence type="ECO:0000313" key="5">
    <source>
        <dbReference type="Proteomes" id="UP000193118"/>
    </source>
</evidence>
<comment type="caution">
    <text evidence="4">The sequence shown here is derived from an EMBL/GenBank/DDBJ whole genome shotgun (WGS) entry which is preliminary data.</text>
</comment>
<accession>A0A1X3D453</accession>
<dbReference type="InterPro" id="IPR051815">
    <property type="entry name" value="Molybdate_resp_trans_reg"/>
</dbReference>